<evidence type="ECO:0000313" key="1">
    <source>
        <dbReference type="EMBL" id="TNN28180.1"/>
    </source>
</evidence>
<gene>
    <name evidence="1" type="ORF">EYF80_061674</name>
</gene>
<proteinExistence type="predicted"/>
<evidence type="ECO:0000313" key="2">
    <source>
        <dbReference type="Proteomes" id="UP000314294"/>
    </source>
</evidence>
<dbReference type="EMBL" id="SRLO01007210">
    <property type="protein sequence ID" value="TNN28180.1"/>
    <property type="molecule type" value="Genomic_DNA"/>
</dbReference>
<name>A0A4Z2EHX7_9TELE</name>
<sequence length="158" mass="16046">MRGGGGVSYLVSGRSVRGHVTLQLGVVAEAVAAQRAADALLVPLVPVLDVLLQGRQALVAALAVRTREHLGEGVGGAGRQVCGGGVLMEVLESIFLLLVPVGQQGLGDPGRGLQRGHAGRTARLLILSSSSSSSSSSSVSANQAVLLGDQRLVVLVRL</sequence>
<organism evidence="1 2">
    <name type="scientific">Liparis tanakae</name>
    <name type="common">Tanaka's snailfish</name>
    <dbReference type="NCBI Taxonomy" id="230148"/>
    <lineage>
        <taxon>Eukaryota</taxon>
        <taxon>Metazoa</taxon>
        <taxon>Chordata</taxon>
        <taxon>Craniata</taxon>
        <taxon>Vertebrata</taxon>
        <taxon>Euteleostomi</taxon>
        <taxon>Actinopterygii</taxon>
        <taxon>Neopterygii</taxon>
        <taxon>Teleostei</taxon>
        <taxon>Neoteleostei</taxon>
        <taxon>Acanthomorphata</taxon>
        <taxon>Eupercaria</taxon>
        <taxon>Perciformes</taxon>
        <taxon>Cottioidei</taxon>
        <taxon>Cottales</taxon>
        <taxon>Liparidae</taxon>
        <taxon>Liparis</taxon>
    </lineage>
</organism>
<dbReference type="AlphaFoldDB" id="A0A4Z2EHX7"/>
<keyword evidence="2" id="KW-1185">Reference proteome</keyword>
<accession>A0A4Z2EHX7</accession>
<protein>
    <submittedName>
        <fullName evidence="1">Uncharacterized protein</fullName>
    </submittedName>
</protein>
<dbReference type="Proteomes" id="UP000314294">
    <property type="component" value="Unassembled WGS sequence"/>
</dbReference>
<reference evidence="1 2" key="1">
    <citation type="submission" date="2019-03" db="EMBL/GenBank/DDBJ databases">
        <title>First draft genome of Liparis tanakae, snailfish: a comprehensive survey of snailfish specific genes.</title>
        <authorList>
            <person name="Kim W."/>
            <person name="Song I."/>
            <person name="Jeong J.-H."/>
            <person name="Kim D."/>
            <person name="Kim S."/>
            <person name="Ryu S."/>
            <person name="Song J.Y."/>
            <person name="Lee S.K."/>
        </authorList>
    </citation>
    <scope>NUCLEOTIDE SEQUENCE [LARGE SCALE GENOMIC DNA]</scope>
    <source>
        <tissue evidence="1">Muscle</tissue>
    </source>
</reference>
<comment type="caution">
    <text evidence="1">The sequence shown here is derived from an EMBL/GenBank/DDBJ whole genome shotgun (WGS) entry which is preliminary data.</text>
</comment>